<dbReference type="EC" id="2.7.11.1" evidence="3"/>
<dbReference type="CDD" id="cd14663">
    <property type="entry name" value="STKc_SnRK3"/>
    <property type="match status" value="1"/>
</dbReference>
<evidence type="ECO:0000256" key="13">
    <source>
        <dbReference type="PROSITE-ProRule" id="PRU10141"/>
    </source>
</evidence>
<dbReference type="FunFam" id="1.10.510.10:FF:000653">
    <property type="entry name" value="Non-specific serine/threonine protein kinase"/>
    <property type="match status" value="1"/>
</dbReference>
<keyword evidence="4" id="KW-0723">Serine/threonine-protein kinase</keyword>
<dbReference type="PROSITE" id="PS00107">
    <property type="entry name" value="PROTEIN_KINASE_ATP"/>
    <property type="match status" value="1"/>
</dbReference>
<dbReference type="FunFam" id="3.30.200.20:FF:000096">
    <property type="entry name" value="Non-specific serine/threonine protein kinase"/>
    <property type="match status" value="1"/>
</dbReference>
<evidence type="ECO:0000256" key="14">
    <source>
        <dbReference type="SAM" id="MobiDB-lite"/>
    </source>
</evidence>
<dbReference type="AlphaFoldDB" id="A0AA38TUE0"/>
<dbReference type="InterPro" id="IPR008271">
    <property type="entry name" value="Ser/Thr_kinase_AS"/>
</dbReference>
<gene>
    <name evidence="17" type="ORF">OSB04_003204</name>
</gene>
<evidence type="ECO:0000256" key="9">
    <source>
        <dbReference type="ARBA" id="ARBA00023211"/>
    </source>
</evidence>
<dbReference type="FunFam" id="3.30.310.80:FF:000005">
    <property type="entry name" value="Non-specific serine/threonine protein kinase"/>
    <property type="match status" value="2"/>
</dbReference>
<dbReference type="Pfam" id="PF00069">
    <property type="entry name" value="Pkinase"/>
    <property type="match status" value="2"/>
</dbReference>
<organism evidence="17 18">
    <name type="scientific">Centaurea solstitialis</name>
    <name type="common">yellow star-thistle</name>
    <dbReference type="NCBI Taxonomy" id="347529"/>
    <lineage>
        <taxon>Eukaryota</taxon>
        <taxon>Viridiplantae</taxon>
        <taxon>Streptophyta</taxon>
        <taxon>Embryophyta</taxon>
        <taxon>Tracheophyta</taxon>
        <taxon>Spermatophyta</taxon>
        <taxon>Magnoliopsida</taxon>
        <taxon>eudicotyledons</taxon>
        <taxon>Gunneridae</taxon>
        <taxon>Pentapetalae</taxon>
        <taxon>asterids</taxon>
        <taxon>campanulids</taxon>
        <taxon>Asterales</taxon>
        <taxon>Asteraceae</taxon>
        <taxon>Carduoideae</taxon>
        <taxon>Cardueae</taxon>
        <taxon>Centaureinae</taxon>
        <taxon>Centaurea</taxon>
    </lineage>
</organism>
<dbReference type="SUPFAM" id="SSF56112">
    <property type="entry name" value="Protein kinase-like (PK-like)"/>
    <property type="match status" value="2"/>
</dbReference>
<dbReference type="EMBL" id="JARYMX010000001">
    <property type="protein sequence ID" value="KAJ9567238.1"/>
    <property type="molecule type" value="Genomic_DNA"/>
</dbReference>
<evidence type="ECO:0000256" key="5">
    <source>
        <dbReference type="ARBA" id="ARBA00022679"/>
    </source>
</evidence>
<dbReference type="GO" id="GO:0007165">
    <property type="term" value="P:signal transduction"/>
    <property type="evidence" value="ECO:0007669"/>
    <property type="project" value="InterPro"/>
</dbReference>
<comment type="catalytic activity">
    <reaction evidence="11">
        <text>L-seryl-[protein] + ATP = O-phospho-L-seryl-[protein] + ADP + H(+)</text>
        <dbReference type="Rhea" id="RHEA:17989"/>
        <dbReference type="Rhea" id="RHEA-COMP:9863"/>
        <dbReference type="Rhea" id="RHEA-COMP:11604"/>
        <dbReference type="ChEBI" id="CHEBI:15378"/>
        <dbReference type="ChEBI" id="CHEBI:29999"/>
        <dbReference type="ChEBI" id="CHEBI:30616"/>
        <dbReference type="ChEBI" id="CHEBI:83421"/>
        <dbReference type="ChEBI" id="CHEBI:456216"/>
        <dbReference type="EC" id="2.7.11.1"/>
    </reaction>
</comment>
<evidence type="ECO:0000256" key="3">
    <source>
        <dbReference type="ARBA" id="ARBA00012513"/>
    </source>
</evidence>
<comment type="caution">
    <text evidence="17">The sequence shown here is derived from an EMBL/GenBank/DDBJ whole genome shotgun (WGS) entry which is preliminary data.</text>
</comment>
<dbReference type="CDD" id="cd12195">
    <property type="entry name" value="CIPK_C"/>
    <property type="match status" value="2"/>
</dbReference>
<dbReference type="Gene3D" id="3.30.310.80">
    <property type="entry name" value="Kinase associated domain 1, KA1"/>
    <property type="match status" value="2"/>
</dbReference>
<evidence type="ECO:0000256" key="7">
    <source>
        <dbReference type="ARBA" id="ARBA00022777"/>
    </source>
</evidence>
<feature type="domain" description="NAF" evidence="16">
    <location>
        <begin position="339"/>
        <end position="363"/>
    </location>
</feature>
<evidence type="ECO:0000259" key="16">
    <source>
        <dbReference type="PROSITE" id="PS50816"/>
    </source>
</evidence>
<keyword evidence="9" id="KW-0464">Manganese</keyword>
<reference evidence="17" key="1">
    <citation type="submission" date="2023-03" db="EMBL/GenBank/DDBJ databases">
        <title>Chromosome-scale reference genome and RAD-based genetic map of yellow starthistle (Centaurea solstitialis) reveal putative structural variation and QTLs associated with invader traits.</title>
        <authorList>
            <person name="Reatini B."/>
            <person name="Cang F.A."/>
            <person name="Jiang Q."/>
            <person name="Mckibben M.T.W."/>
            <person name="Barker M.S."/>
            <person name="Rieseberg L.H."/>
            <person name="Dlugosch K.M."/>
        </authorList>
    </citation>
    <scope>NUCLEOTIDE SEQUENCE</scope>
    <source>
        <strain evidence="17">CAN-66</strain>
        <tissue evidence="17">Leaf</tissue>
    </source>
</reference>
<evidence type="ECO:0000259" key="15">
    <source>
        <dbReference type="PROSITE" id="PS50011"/>
    </source>
</evidence>
<evidence type="ECO:0000313" key="18">
    <source>
        <dbReference type="Proteomes" id="UP001172457"/>
    </source>
</evidence>
<protein>
    <recommendedName>
        <fullName evidence="3">non-specific serine/threonine protein kinase</fullName>
        <ecNumber evidence="3">2.7.11.1</ecNumber>
    </recommendedName>
</protein>
<comment type="function">
    <text evidence="12">CIPK serine-threonine protein kinases interact with CBL proteins. Binding of a CBL protein to the regulatory NAF domain of CIPK protein lead to the activation of the kinase in a calcium-dependent manner.</text>
</comment>
<feature type="compositionally biased region" description="Low complexity" evidence="14">
    <location>
        <begin position="970"/>
        <end position="980"/>
    </location>
</feature>
<keyword evidence="7" id="KW-0418">Kinase</keyword>
<comment type="similarity">
    <text evidence="2">Belongs to the protein kinase superfamily. CAMK Ser/Thr protein kinase family. SNF1 subfamily.</text>
</comment>
<dbReference type="InterPro" id="IPR017441">
    <property type="entry name" value="Protein_kinase_ATP_BS"/>
</dbReference>
<name>A0AA38TUE0_9ASTR</name>
<dbReference type="PANTHER" id="PTHR43895:SF140">
    <property type="entry name" value="CBL-INTERACTING SERINE_THREONINE-PROTEIN KINASE 12"/>
    <property type="match status" value="1"/>
</dbReference>
<sequence length="1172" mass="132387">MATKPSSAISTTTSTRKEGHGLLLGRFEIGKLLGHGSFAKVYLARNVKTNESVAIKVIDKEKIMKGGLIAHIKREISILRRVRHPNIVQLFEVMATKTKIFFVMEYVKGGELFNKVAKGRLKEEVARKYFQQLISAVGFCHARGVFHRDLKPENILLDEDGDLKVSDFGLSAISEQIRGDGLFHTFCGTPAYVAPEVLGRKGYEAAKVDIWSCGVILFVLMAGYLPFHDQNVMVMYKKIYKGEFRCPRWFSSELTRLSKRLLDTNPETRITIPEIMENKWFKKGFRHVKFYLDDDKLCSVKDGEVEDDGIDYSSDQSSYSESESESESRRRLAAATTLPRPASLNAFDLISFSRGFSLSGLFEDGMEESRFVSGAPVSSIISKLEEIAKVVSFAVRKKDCKVSLEGSREGVKGPLTIGAEIFELTPTLRVVEVKKKAGDKGEYDDFCERELRPSIIVPPWHQVTKTRVRNLSKENNHSQPSHPVEVFTELGVLNLEIYEKNKVKVVFVLEDSQRKERSGRFPQPIMAMHSGRRAGQRVWRVEPAGFGWHRCVKREPDGLRETRRVAEGFRRVKRGWEKADVSADVTLKIKTTHSDIVPSRRQIPSPPPLNPSRAPPFLLETLRNSPELHDECQLRLIRHSCTTVHVTIVAVPDSLNVFGRSSSSMMRSNTNNNFDNLLELRAYLLCPFPQKVLQSSSSSSCSSISSLLDSNNLLTTIQNSIPFPSNELNQSLFLKPKTNKYGREREKSSNVNHFLVANVKYVMEYVKGSELFNKVAKGRLKEEVARKYFQQLISAVGFCHARGVFHRDLKPENILLDEDGDLKVSDFGLSAISEQIRGDGLFHTFCGTPAYVAPEVLGRKGYEAAKVDIWSCGVILFVLMAGYLPFHDQNVMVMYKKIYKGEFRCPRWFSSELTRLSKRLLDTNPETRITIPEIMENKWFKKGFRHVKFYLDDDKLCSVKDGEVEDDGIDYSSDQSSYSESESESENRRRLAAATTLPRPASLNAFDLISFSRGFSLSGLFEDGMEESRFVSGAPVSSIISKLEEIAKVVSFAVRKKDCKVSLEGSREGVKGPLTIGAEIFELTPTLRVVEVKKKAGDKGEYDDFCERELRPSQRKERSGRFPQPIMVGGDLPSNRHVPFNLSIVFMFVFPSFVENGIAENGIVEKWNWSGE</sequence>
<evidence type="ECO:0000256" key="10">
    <source>
        <dbReference type="ARBA" id="ARBA00047899"/>
    </source>
</evidence>
<dbReference type="InterPro" id="IPR018451">
    <property type="entry name" value="NAF/FISL_domain"/>
</dbReference>
<proteinExistence type="inferred from homology"/>
<evidence type="ECO:0000256" key="6">
    <source>
        <dbReference type="ARBA" id="ARBA00022741"/>
    </source>
</evidence>
<feature type="region of interest" description="Disordered" evidence="14">
    <location>
        <begin position="308"/>
        <end position="327"/>
    </location>
</feature>
<accession>A0AA38TUE0</accession>
<feature type="compositionally biased region" description="Low complexity" evidence="14">
    <location>
        <begin position="311"/>
        <end position="321"/>
    </location>
</feature>
<evidence type="ECO:0000256" key="4">
    <source>
        <dbReference type="ARBA" id="ARBA00022527"/>
    </source>
</evidence>
<evidence type="ECO:0000256" key="12">
    <source>
        <dbReference type="ARBA" id="ARBA00058225"/>
    </source>
</evidence>
<evidence type="ECO:0000256" key="8">
    <source>
        <dbReference type="ARBA" id="ARBA00022840"/>
    </source>
</evidence>
<keyword evidence="6 13" id="KW-0547">Nucleotide-binding</keyword>
<keyword evidence="5" id="KW-0808">Transferase</keyword>
<evidence type="ECO:0000256" key="11">
    <source>
        <dbReference type="ARBA" id="ARBA00048679"/>
    </source>
</evidence>
<dbReference type="InterPro" id="IPR011009">
    <property type="entry name" value="Kinase-like_dom_sf"/>
</dbReference>
<dbReference type="PROSITE" id="PS00108">
    <property type="entry name" value="PROTEIN_KINASE_ST"/>
    <property type="match status" value="2"/>
</dbReference>
<feature type="domain" description="NAF" evidence="16">
    <location>
        <begin position="998"/>
        <end position="1022"/>
    </location>
</feature>
<dbReference type="PANTHER" id="PTHR43895">
    <property type="entry name" value="CALCIUM/CALMODULIN-DEPENDENT PROTEIN KINASE KINASE-RELATED"/>
    <property type="match status" value="1"/>
</dbReference>
<feature type="binding site" evidence="13">
    <location>
        <position position="56"/>
    </location>
    <ligand>
        <name>ATP</name>
        <dbReference type="ChEBI" id="CHEBI:30616"/>
    </ligand>
</feature>
<keyword evidence="8 13" id="KW-0067">ATP-binding</keyword>
<feature type="domain" description="Protein kinase" evidence="15">
    <location>
        <begin position="27"/>
        <end position="281"/>
    </location>
</feature>
<dbReference type="SMART" id="SM00220">
    <property type="entry name" value="S_TKc"/>
    <property type="match status" value="2"/>
</dbReference>
<dbReference type="Gene3D" id="1.10.510.10">
    <property type="entry name" value="Transferase(Phosphotransferase) domain 1"/>
    <property type="match status" value="2"/>
</dbReference>
<dbReference type="FunFam" id="1.10.510.10:FF:000303">
    <property type="entry name" value="Non-specific serine/threonine protein kinase"/>
    <property type="match status" value="1"/>
</dbReference>
<dbReference type="InterPro" id="IPR004041">
    <property type="entry name" value="NAF_dom"/>
</dbReference>
<dbReference type="PROSITE" id="PS50011">
    <property type="entry name" value="PROTEIN_KINASE_DOM"/>
    <property type="match status" value="2"/>
</dbReference>
<keyword evidence="18" id="KW-1185">Reference proteome</keyword>
<dbReference type="PROSITE" id="PS50816">
    <property type="entry name" value="NAF"/>
    <property type="match status" value="2"/>
</dbReference>
<feature type="domain" description="Protein kinase" evidence="15">
    <location>
        <begin position="652"/>
        <end position="940"/>
    </location>
</feature>
<dbReference type="InterPro" id="IPR000719">
    <property type="entry name" value="Prot_kinase_dom"/>
</dbReference>
<comment type="catalytic activity">
    <reaction evidence="10">
        <text>L-threonyl-[protein] + ATP = O-phospho-L-threonyl-[protein] + ADP + H(+)</text>
        <dbReference type="Rhea" id="RHEA:46608"/>
        <dbReference type="Rhea" id="RHEA-COMP:11060"/>
        <dbReference type="Rhea" id="RHEA-COMP:11605"/>
        <dbReference type="ChEBI" id="CHEBI:15378"/>
        <dbReference type="ChEBI" id="CHEBI:30013"/>
        <dbReference type="ChEBI" id="CHEBI:30616"/>
        <dbReference type="ChEBI" id="CHEBI:61977"/>
        <dbReference type="ChEBI" id="CHEBI:456216"/>
        <dbReference type="EC" id="2.7.11.1"/>
    </reaction>
</comment>
<comment type="cofactor">
    <cofactor evidence="1">
        <name>Mn(2+)</name>
        <dbReference type="ChEBI" id="CHEBI:29035"/>
    </cofactor>
</comment>
<evidence type="ECO:0000256" key="2">
    <source>
        <dbReference type="ARBA" id="ARBA00006234"/>
    </source>
</evidence>
<feature type="region of interest" description="Disordered" evidence="14">
    <location>
        <begin position="967"/>
        <end position="989"/>
    </location>
</feature>
<evidence type="ECO:0000256" key="1">
    <source>
        <dbReference type="ARBA" id="ARBA00001936"/>
    </source>
</evidence>
<dbReference type="Proteomes" id="UP001172457">
    <property type="component" value="Chromosome 1"/>
</dbReference>
<dbReference type="GO" id="GO:0004674">
    <property type="term" value="F:protein serine/threonine kinase activity"/>
    <property type="evidence" value="ECO:0007669"/>
    <property type="project" value="UniProtKB-KW"/>
</dbReference>
<dbReference type="GO" id="GO:0005524">
    <property type="term" value="F:ATP binding"/>
    <property type="evidence" value="ECO:0007669"/>
    <property type="project" value="UniProtKB-UniRule"/>
</dbReference>
<dbReference type="Pfam" id="PF03822">
    <property type="entry name" value="NAF"/>
    <property type="match status" value="2"/>
</dbReference>
<evidence type="ECO:0000313" key="17">
    <source>
        <dbReference type="EMBL" id="KAJ9567238.1"/>
    </source>
</evidence>